<keyword evidence="6" id="KW-0812">Transmembrane</keyword>
<comment type="similarity">
    <text evidence="2">Belongs to the noggin family.</text>
</comment>
<evidence type="ECO:0000313" key="7">
    <source>
        <dbReference type="EMBL" id="KAK9891684.1"/>
    </source>
</evidence>
<sequence>MEVSKQCYLMINIFCVFIFNLFISETLCFVQSIKLTCKEIPVEALQEILGPSFNRRYMSVEKPVQDYGAYWESKRTSSMENEFFVDELYSKQLIVQPAWEVKNHVKISRYIPANKRGRRQVISGEEWHCESRLVWKDLGPDYFPRYLRTVECISDNCWFTRLKCKPRSFAVKLLRRKKHHCAMIGPETIVGFPELKKDLREVWVWEEKAVNFCCDCAV</sequence>
<feature type="transmembrane region" description="Helical" evidence="6">
    <location>
        <begin position="7"/>
        <end position="23"/>
    </location>
</feature>
<comment type="caution">
    <text evidence="7">The sequence shown here is derived from an EMBL/GenBank/DDBJ whole genome shotgun (WGS) entry which is preliminary data.</text>
</comment>
<keyword evidence="6" id="KW-1133">Transmembrane helix</keyword>
<dbReference type="Pfam" id="PF05806">
    <property type="entry name" value="Noggin"/>
    <property type="match status" value="1"/>
</dbReference>
<keyword evidence="6" id="KW-0472">Membrane</keyword>
<organism evidence="7 8">
    <name type="scientific">Henosepilachna vigintioctopunctata</name>
    <dbReference type="NCBI Taxonomy" id="420089"/>
    <lineage>
        <taxon>Eukaryota</taxon>
        <taxon>Metazoa</taxon>
        <taxon>Ecdysozoa</taxon>
        <taxon>Arthropoda</taxon>
        <taxon>Hexapoda</taxon>
        <taxon>Insecta</taxon>
        <taxon>Pterygota</taxon>
        <taxon>Neoptera</taxon>
        <taxon>Endopterygota</taxon>
        <taxon>Coleoptera</taxon>
        <taxon>Polyphaga</taxon>
        <taxon>Cucujiformia</taxon>
        <taxon>Coccinelloidea</taxon>
        <taxon>Coccinellidae</taxon>
        <taxon>Epilachninae</taxon>
        <taxon>Epilachnini</taxon>
        <taxon>Henosepilachna</taxon>
    </lineage>
</organism>
<comment type="subcellular location">
    <subcellularLocation>
        <location evidence="1">Secreted</location>
    </subcellularLocation>
</comment>
<name>A0AAW1VED5_9CUCU</name>
<reference evidence="7 8" key="1">
    <citation type="submission" date="2023-03" db="EMBL/GenBank/DDBJ databases">
        <title>Genome insight into feeding habits of ladybird beetles.</title>
        <authorList>
            <person name="Li H.-S."/>
            <person name="Huang Y.-H."/>
            <person name="Pang H."/>
        </authorList>
    </citation>
    <scope>NUCLEOTIDE SEQUENCE [LARGE SCALE GENOMIC DNA]</scope>
    <source>
        <strain evidence="7">SYSU_2023b</strain>
        <tissue evidence="7">Whole body</tissue>
    </source>
</reference>
<dbReference type="PANTHER" id="PTHR39940">
    <property type="entry name" value="PROTHORACICOTROPIC HORMONE, ISOFORM F"/>
    <property type="match status" value="1"/>
</dbReference>
<evidence type="ECO:0000256" key="2">
    <source>
        <dbReference type="ARBA" id="ARBA00007480"/>
    </source>
</evidence>
<evidence type="ECO:0000256" key="1">
    <source>
        <dbReference type="ARBA" id="ARBA00004613"/>
    </source>
</evidence>
<proteinExistence type="inferred from homology"/>
<dbReference type="GO" id="GO:0005102">
    <property type="term" value="F:signaling receptor binding"/>
    <property type="evidence" value="ECO:0007669"/>
    <property type="project" value="TreeGrafter"/>
</dbReference>
<evidence type="ECO:0000256" key="4">
    <source>
        <dbReference type="ARBA" id="ARBA00022525"/>
    </source>
</evidence>
<dbReference type="PANTHER" id="PTHR39940:SF4">
    <property type="entry name" value="PROTEIN TRUNK"/>
    <property type="match status" value="1"/>
</dbReference>
<keyword evidence="8" id="KW-1185">Reference proteome</keyword>
<keyword evidence="3" id="KW-0217">Developmental protein</keyword>
<accession>A0AAW1VED5</accession>
<dbReference type="GO" id="GO:0005576">
    <property type="term" value="C:extracellular region"/>
    <property type="evidence" value="ECO:0007669"/>
    <property type="project" value="UniProtKB-SubCell"/>
</dbReference>
<dbReference type="InterPro" id="IPR052876">
    <property type="entry name" value="Insect_Hormone_Regulators"/>
</dbReference>
<evidence type="ECO:0000313" key="8">
    <source>
        <dbReference type="Proteomes" id="UP001431783"/>
    </source>
</evidence>
<evidence type="ECO:0008006" key="9">
    <source>
        <dbReference type="Google" id="ProtNLM"/>
    </source>
</evidence>
<keyword evidence="4" id="KW-0964">Secreted</keyword>
<dbReference type="AlphaFoldDB" id="A0AAW1VED5"/>
<keyword evidence="5" id="KW-0732">Signal</keyword>
<protein>
    <recommendedName>
        <fullName evidence="9">Protein trunk</fullName>
    </recommendedName>
</protein>
<dbReference type="EMBL" id="JARQZJ010000129">
    <property type="protein sequence ID" value="KAK9891684.1"/>
    <property type="molecule type" value="Genomic_DNA"/>
</dbReference>
<dbReference type="Proteomes" id="UP001431783">
    <property type="component" value="Unassembled WGS sequence"/>
</dbReference>
<evidence type="ECO:0000256" key="3">
    <source>
        <dbReference type="ARBA" id="ARBA00022473"/>
    </source>
</evidence>
<evidence type="ECO:0000256" key="5">
    <source>
        <dbReference type="ARBA" id="ARBA00022729"/>
    </source>
</evidence>
<dbReference type="InterPro" id="IPR008717">
    <property type="entry name" value="Noggin"/>
</dbReference>
<dbReference type="SUPFAM" id="SSF57501">
    <property type="entry name" value="Cystine-knot cytokines"/>
    <property type="match status" value="1"/>
</dbReference>
<dbReference type="Gene3D" id="2.10.90.10">
    <property type="entry name" value="Cystine-knot cytokines"/>
    <property type="match status" value="1"/>
</dbReference>
<dbReference type="InterPro" id="IPR029034">
    <property type="entry name" value="Cystine-knot_cytokine"/>
</dbReference>
<evidence type="ECO:0000256" key="6">
    <source>
        <dbReference type="SAM" id="Phobius"/>
    </source>
</evidence>
<gene>
    <name evidence="7" type="ORF">WA026_015652</name>
</gene>